<dbReference type="OrthoDB" id="9760620at2"/>
<protein>
    <submittedName>
        <fullName evidence="1">Uncharacterized protein</fullName>
    </submittedName>
</protein>
<dbReference type="Proteomes" id="UP000266313">
    <property type="component" value="Chromosome"/>
</dbReference>
<evidence type="ECO:0000313" key="1">
    <source>
        <dbReference type="EMBL" id="BBA36931.1"/>
    </source>
</evidence>
<accession>A0A250L102</accession>
<evidence type="ECO:0000313" key="2">
    <source>
        <dbReference type="Proteomes" id="UP000266313"/>
    </source>
</evidence>
<reference evidence="1 2" key="1">
    <citation type="submission" date="2016-12" db="EMBL/GenBank/DDBJ databases">
        <title>Genome sequencing of Methylocaldum marinum.</title>
        <authorList>
            <person name="Takeuchi M."/>
            <person name="Kamagata Y."/>
            <person name="Hiraoka S."/>
            <person name="Oshima K."/>
            <person name="Hattori M."/>
            <person name="Iwasaki W."/>
        </authorList>
    </citation>
    <scope>NUCLEOTIDE SEQUENCE [LARGE SCALE GENOMIC DNA]</scope>
    <source>
        <strain evidence="1 2">S8</strain>
    </source>
</reference>
<dbReference type="KEGG" id="mmai:sS8_5008"/>
<keyword evidence="2" id="KW-1185">Reference proteome</keyword>
<dbReference type="AlphaFoldDB" id="A0A250L102"/>
<sequence>MPSLIQPATVSTETEIGIRWSGEQVDAGLALFEIARPYRFERQVVSVWRSEQLSVQNVTDAFAWSYVGGGLAYAMPPSNVRHHAVPEPVDGLDQSFFRARRRTTFISGSSRPREPLRNGRQNG</sequence>
<dbReference type="EMBL" id="AP017928">
    <property type="protein sequence ID" value="BBA36931.1"/>
    <property type="molecule type" value="Genomic_DNA"/>
</dbReference>
<proteinExistence type="predicted"/>
<gene>
    <name evidence="1" type="ORF">sS8_5008</name>
</gene>
<dbReference type="RefSeq" id="WP_119632027.1">
    <property type="nucleotide sequence ID" value="NZ_AP017928.1"/>
</dbReference>
<organism evidence="1 2">
    <name type="scientific">Methylocaldum marinum</name>
    <dbReference type="NCBI Taxonomy" id="1432792"/>
    <lineage>
        <taxon>Bacteria</taxon>
        <taxon>Pseudomonadati</taxon>
        <taxon>Pseudomonadota</taxon>
        <taxon>Gammaproteobacteria</taxon>
        <taxon>Methylococcales</taxon>
        <taxon>Methylococcaceae</taxon>
        <taxon>Methylocaldum</taxon>
    </lineage>
</organism>
<name>A0A250L102_9GAMM</name>